<dbReference type="GO" id="GO:0006357">
    <property type="term" value="P:regulation of transcription by RNA polymerase II"/>
    <property type="evidence" value="ECO:0000318"/>
    <property type="project" value="GO_Central"/>
</dbReference>
<dbReference type="EnsemblPlants" id="PNT61048">
    <property type="protein sequence ID" value="PNT61048"/>
    <property type="gene ID" value="BRADI_5g09640v3"/>
</dbReference>
<dbReference type="STRING" id="15368.A0A2K2CG90"/>
<dbReference type="SUPFAM" id="SSF144074">
    <property type="entry name" value="E2F-DP heterodimerization region"/>
    <property type="match status" value="1"/>
</dbReference>
<dbReference type="SMART" id="SM01372">
    <property type="entry name" value="E2F_TDP"/>
    <property type="match status" value="1"/>
</dbReference>
<dbReference type="GO" id="GO:0000981">
    <property type="term" value="F:DNA-binding transcription factor activity, RNA polymerase II-specific"/>
    <property type="evidence" value="ECO:0000318"/>
    <property type="project" value="GO_Central"/>
</dbReference>
<dbReference type="SUPFAM" id="SSF46785">
    <property type="entry name" value="Winged helix' DNA-binding domain"/>
    <property type="match status" value="1"/>
</dbReference>
<feature type="region of interest" description="Disordered" evidence="7">
    <location>
        <begin position="90"/>
        <end position="141"/>
    </location>
</feature>
<dbReference type="Proteomes" id="UP000008810">
    <property type="component" value="Chromosome 5"/>
</dbReference>
<dbReference type="OrthoDB" id="1743261at2759"/>
<keyword evidence="11" id="KW-1185">Reference proteome</keyword>
<dbReference type="Gramene" id="PNT61048">
    <property type="protein sequence ID" value="PNT61048"/>
    <property type="gene ID" value="BRADI_5g09640v3"/>
</dbReference>
<dbReference type="InterPro" id="IPR037241">
    <property type="entry name" value="E2F-DP_heterodim"/>
</dbReference>
<feature type="compositionally biased region" description="Polar residues" evidence="7">
    <location>
        <begin position="123"/>
        <end position="134"/>
    </location>
</feature>
<evidence type="ECO:0000259" key="8">
    <source>
        <dbReference type="SMART" id="SM01372"/>
    </source>
</evidence>
<feature type="domain" description="E2F/DP family winged-helix DNA-binding" evidence="8">
    <location>
        <begin position="146"/>
        <end position="211"/>
    </location>
</feature>
<keyword evidence="6" id="KW-0539">Nucleus</keyword>
<protein>
    <recommendedName>
        <fullName evidence="8">E2F/DP family winged-helix DNA-binding domain-containing protein</fullName>
    </recommendedName>
</protein>
<dbReference type="Gene3D" id="6.10.250.540">
    <property type="match status" value="1"/>
</dbReference>
<gene>
    <name evidence="10" type="primary">LOC100830591</name>
    <name evidence="9" type="ORF">BRADI_5g09640v3</name>
</gene>
<dbReference type="CDD" id="cd14660">
    <property type="entry name" value="E2F_DD"/>
    <property type="match status" value="1"/>
</dbReference>
<evidence type="ECO:0000256" key="1">
    <source>
        <dbReference type="ARBA" id="ARBA00010940"/>
    </source>
</evidence>
<dbReference type="ExpressionAtlas" id="A0A2K2CG90">
    <property type="expression patterns" value="baseline and differential"/>
</dbReference>
<keyword evidence="2 6" id="KW-0805">Transcription regulation</keyword>
<keyword evidence="4 6" id="KW-0804">Transcription</keyword>
<dbReference type="InterPro" id="IPR036388">
    <property type="entry name" value="WH-like_DNA-bd_sf"/>
</dbReference>
<evidence type="ECO:0000256" key="7">
    <source>
        <dbReference type="SAM" id="MobiDB-lite"/>
    </source>
</evidence>
<dbReference type="InterPro" id="IPR015633">
    <property type="entry name" value="E2F"/>
</dbReference>
<evidence type="ECO:0000313" key="11">
    <source>
        <dbReference type="Proteomes" id="UP000008810"/>
    </source>
</evidence>
<reference evidence="9" key="2">
    <citation type="submission" date="2017-06" db="EMBL/GenBank/DDBJ databases">
        <title>WGS assembly of Brachypodium distachyon.</title>
        <authorList>
            <consortium name="The International Brachypodium Initiative"/>
            <person name="Lucas S."/>
            <person name="Harmon-Smith M."/>
            <person name="Lail K."/>
            <person name="Tice H."/>
            <person name="Grimwood J."/>
            <person name="Bruce D."/>
            <person name="Barry K."/>
            <person name="Shu S."/>
            <person name="Lindquist E."/>
            <person name="Wang M."/>
            <person name="Pitluck S."/>
            <person name="Vogel J.P."/>
            <person name="Garvin D.F."/>
            <person name="Mockler T.C."/>
            <person name="Schmutz J."/>
            <person name="Rokhsar D."/>
            <person name="Bevan M.W."/>
        </authorList>
    </citation>
    <scope>NUCLEOTIDE SEQUENCE</scope>
    <source>
        <strain evidence="9">Bd21</strain>
    </source>
</reference>
<dbReference type="InterPro" id="IPR036390">
    <property type="entry name" value="WH_DNA-bd_sf"/>
</dbReference>
<dbReference type="InterPro" id="IPR032198">
    <property type="entry name" value="E2F_CC-MB"/>
</dbReference>
<evidence type="ECO:0000313" key="10">
    <source>
        <dbReference type="EnsemblPlants" id="PNT61048"/>
    </source>
</evidence>
<keyword evidence="5" id="KW-0131">Cell cycle</keyword>
<dbReference type="EMBL" id="CM000884">
    <property type="protein sequence ID" value="PNT61048.1"/>
    <property type="molecule type" value="Genomic_DNA"/>
</dbReference>
<proteinExistence type="inferred from homology"/>
<name>A0A2K2CG90_BRADI</name>
<evidence type="ECO:0000256" key="6">
    <source>
        <dbReference type="RuleBase" id="RU003796"/>
    </source>
</evidence>
<dbReference type="Pfam" id="PF16421">
    <property type="entry name" value="E2F_CC-MB"/>
    <property type="match status" value="1"/>
</dbReference>
<keyword evidence="3 6" id="KW-0238">DNA-binding</keyword>
<comment type="subcellular location">
    <subcellularLocation>
        <location evidence="6">Nucleus</location>
    </subcellularLocation>
</comment>
<accession>A0A2K2CG90</accession>
<dbReference type="InterPro" id="IPR003316">
    <property type="entry name" value="E2F_WHTH_DNA-bd_dom"/>
</dbReference>
<dbReference type="Pfam" id="PF02319">
    <property type="entry name" value="WHD_E2F_TDP"/>
    <property type="match status" value="1"/>
</dbReference>
<dbReference type="GO" id="GO:0046983">
    <property type="term" value="F:protein dimerization activity"/>
    <property type="evidence" value="ECO:0007669"/>
    <property type="project" value="InterPro"/>
</dbReference>
<dbReference type="PANTHER" id="PTHR12081:SF81">
    <property type="entry name" value="E2F_DP FAMILY WINGED-HELIX DNA-BINDING DOMAIN-CONTAINING PROTEIN"/>
    <property type="match status" value="1"/>
</dbReference>
<dbReference type="Gene3D" id="1.10.10.10">
    <property type="entry name" value="Winged helix-like DNA-binding domain superfamily/Winged helix DNA-binding domain"/>
    <property type="match status" value="1"/>
</dbReference>
<dbReference type="AlphaFoldDB" id="A0A2K2CG90"/>
<dbReference type="FunFam" id="1.10.10.10:FF:000008">
    <property type="entry name" value="E2F transcription factor 1"/>
    <property type="match status" value="1"/>
</dbReference>
<comment type="similarity">
    <text evidence="1 6">Belongs to the E2F/DP family.</text>
</comment>
<evidence type="ECO:0000256" key="4">
    <source>
        <dbReference type="ARBA" id="ARBA00023163"/>
    </source>
</evidence>
<reference evidence="9 10" key="1">
    <citation type="journal article" date="2010" name="Nature">
        <title>Genome sequencing and analysis of the model grass Brachypodium distachyon.</title>
        <authorList>
            <consortium name="International Brachypodium Initiative"/>
        </authorList>
    </citation>
    <scope>NUCLEOTIDE SEQUENCE [LARGE SCALE GENOMIC DNA]</scope>
    <source>
        <strain evidence="9">Bd21</strain>
        <strain evidence="10">cv. Bd21</strain>
    </source>
</reference>
<organism evidence="9">
    <name type="scientific">Brachypodium distachyon</name>
    <name type="common">Purple false brome</name>
    <name type="synonym">Trachynia distachya</name>
    <dbReference type="NCBI Taxonomy" id="15368"/>
    <lineage>
        <taxon>Eukaryota</taxon>
        <taxon>Viridiplantae</taxon>
        <taxon>Streptophyta</taxon>
        <taxon>Embryophyta</taxon>
        <taxon>Tracheophyta</taxon>
        <taxon>Spermatophyta</taxon>
        <taxon>Magnoliopsida</taxon>
        <taxon>Liliopsida</taxon>
        <taxon>Poales</taxon>
        <taxon>Poaceae</taxon>
        <taxon>BOP clade</taxon>
        <taxon>Pooideae</taxon>
        <taxon>Stipodae</taxon>
        <taxon>Brachypodieae</taxon>
        <taxon>Brachypodium</taxon>
    </lineage>
</organism>
<evidence type="ECO:0000313" key="9">
    <source>
        <dbReference type="EMBL" id="PNT61048.1"/>
    </source>
</evidence>
<reference evidence="10" key="3">
    <citation type="submission" date="2018-08" db="UniProtKB">
        <authorList>
            <consortium name="EnsemblPlants"/>
        </authorList>
    </citation>
    <scope>IDENTIFICATION</scope>
    <source>
        <strain evidence="10">cv. Bd21</strain>
    </source>
</reference>
<evidence type="ECO:0000256" key="5">
    <source>
        <dbReference type="ARBA" id="ARBA00023306"/>
    </source>
</evidence>
<dbReference type="GO" id="GO:0090575">
    <property type="term" value="C:RNA polymerase II transcription regulator complex"/>
    <property type="evidence" value="ECO:0000318"/>
    <property type="project" value="GO_Central"/>
</dbReference>
<sequence>MSGGGRPQVARKVVQSVQRRVPLAPRLPPIAVPSEYHRFPVPLPSAAAAAASRGSVRGDIEEGIVTTKPLKRKAPCQKSDAAELTRRVMTSPGFTEGLGSPLTTPVSGKASRTYKSKAKCSKSGPQTPISNAGSPGNPLTPAGSCRYDNSLGLLTKKFINLLRQAEDGIIDLNDAAETLDVRKRRIYDITNVLEGIGLIEKKIKNTIHWKGLDGSGSNSDNVVSVLQTEVENLNLQEEVLDEHISEMREKIREFIEEESNQRWLYLTEDDIKGLPCFQNGTLIAIKAPDGTTLEVPDPDEQAGDYIKRRYRIVIRSTRGSIDLYLVSKFDEKIEELVDVATPPRQAGLATPTSMKGFRAIEAGQSSGAKDMSPNIQYIHKTPDLNAQDFGGATITPEVDTDADYWILTDGDDVSITDMWKTASEVQWDQFLAKEVTTTPCALKQQPALAGKPTVVRPTHG</sequence>
<evidence type="ECO:0000256" key="2">
    <source>
        <dbReference type="ARBA" id="ARBA00023015"/>
    </source>
</evidence>
<dbReference type="GO" id="GO:0000978">
    <property type="term" value="F:RNA polymerase II cis-regulatory region sequence-specific DNA binding"/>
    <property type="evidence" value="ECO:0000318"/>
    <property type="project" value="GO_Central"/>
</dbReference>
<evidence type="ECO:0000256" key="3">
    <source>
        <dbReference type="ARBA" id="ARBA00023125"/>
    </source>
</evidence>
<dbReference type="PANTHER" id="PTHR12081">
    <property type="entry name" value="TRANSCRIPTION FACTOR E2F"/>
    <property type="match status" value="1"/>
</dbReference>